<keyword evidence="8" id="KW-0418">Kinase</keyword>
<dbReference type="PROSITE" id="PS50109">
    <property type="entry name" value="HIS_KIN"/>
    <property type="match status" value="1"/>
</dbReference>
<dbReference type="InterPro" id="IPR004358">
    <property type="entry name" value="Sig_transdc_His_kin-like_C"/>
</dbReference>
<feature type="transmembrane region" description="Helical" evidence="11">
    <location>
        <begin position="205"/>
        <end position="226"/>
    </location>
</feature>
<keyword evidence="5" id="KW-0597">Phosphoprotein</keyword>
<dbReference type="Gene3D" id="3.30.565.10">
    <property type="entry name" value="Histidine kinase-like ATPase, C-terminal domain"/>
    <property type="match status" value="1"/>
</dbReference>
<dbReference type="InterPro" id="IPR001610">
    <property type="entry name" value="PAC"/>
</dbReference>
<dbReference type="InterPro" id="IPR000700">
    <property type="entry name" value="PAS-assoc_C"/>
</dbReference>
<dbReference type="InterPro" id="IPR003661">
    <property type="entry name" value="HisK_dim/P_dom"/>
</dbReference>
<dbReference type="InterPro" id="IPR013767">
    <property type="entry name" value="PAS_fold"/>
</dbReference>
<dbReference type="Pfam" id="PF05231">
    <property type="entry name" value="MASE1"/>
    <property type="match status" value="1"/>
</dbReference>
<comment type="catalytic activity">
    <reaction evidence="1">
        <text>ATP + protein L-histidine = ADP + protein N-phospho-L-histidine.</text>
        <dbReference type="EC" id="2.7.13.3"/>
    </reaction>
</comment>
<dbReference type="GO" id="GO:0005886">
    <property type="term" value="C:plasma membrane"/>
    <property type="evidence" value="ECO:0007669"/>
    <property type="project" value="UniProtKB-SubCell"/>
</dbReference>
<feature type="transmembrane region" description="Helical" evidence="11">
    <location>
        <begin position="27"/>
        <end position="51"/>
    </location>
</feature>
<dbReference type="GO" id="GO:0030295">
    <property type="term" value="F:protein kinase activator activity"/>
    <property type="evidence" value="ECO:0007669"/>
    <property type="project" value="TreeGrafter"/>
</dbReference>
<dbReference type="Gene3D" id="3.30.450.20">
    <property type="entry name" value="PAS domain"/>
    <property type="match status" value="1"/>
</dbReference>
<dbReference type="SMART" id="SM00086">
    <property type="entry name" value="PAC"/>
    <property type="match status" value="1"/>
</dbReference>
<dbReference type="SMART" id="SM00388">
    <property type="entry name" value="HisKA"/>
    <property type="match status" value="1"/>
</dbReference>
<keyword evidence="6" id="KW-0808">Transferase</keyword>
<evidence type="ECO:0000259" key="12">
    <source>
        <dbReference type="PROSITE" id="PS50109"/>
    </source>
</evidence>
<evidence type="ECO:0000256" key="9">
    <source>
        <dbReference type="ARBA" id="ARBA00022989"/>
    </source>
</evidence>
<dbReference type="Pfam" id="PF02518">
    <property type="entry name" value="HATPase_c"/>
    <property type="match status" value="1"/>
</dbReference>
<dbReference type="SMART" id="SM00387">
    <property type="entry name" value="HATPase_c"/>
    <property type="match status" value="1"/>
</dbReference>
<evidence type="ECO:0000256" key="1">
    <source>
        <dbReference type="ARBA" id="ARBA00000085"/>
    </source>
</evidence>
<dbReference type="PANTHER" id="PTHR42878">
    <property type="entry name" value="TWO-COMPONENT HISTIDINE KINASE"/>
    <property type="match status" value="1"/>
</dbReference>
<dbReference type="Pfam" id="PF00989">
    <property type="entry name" value="PAS"/>
    <property type="match status" value="1"/>
</dbReference>
<dbReference type="CDD" id="cd00082">
    <property type="entry name" value="HisKA"/>
    <property type="match status" value="1"/>
</dbReference>
<dbReference type="PANTHER" id="PTHR42878:SF15">
    <property type="entry name" value="BACTERIOPHYTOCHROME"/>
    <property type="match status" value="1"/>
</dbReference>
<dbReference type="GO" id="GO:0000155">
    <property type="term" value="F:phosphorelay sensor kinase activity"/>
    <property type="evidence" value="ECO:0007669"/>
    <property type="project" value="InterPro"/>
</dbReference>
<dbReference type="SUPFAM" id="SSF55874">
    <property type="entry name" value="ATPase domain of HSP90 chaperone/DNA topoisomerase II/histidine kinase"/>
    <property type="match status" value="1"/>
</dbReference>
<organism evidence="15 16">
    <name type="scientific">Caenispirillum bisanense</name>
    <dbReference type="NCBI Taxonomy" id="414052"/>
    <lineage>
        <taxon>Bacteria</taxon>
        <taxon>Pseudomonadati</taxon>
        <taxon>Pseudomonadota</taxon>
        <taxon>Alphaproteobacteria</taxon>
        <taxon>Rhodospirillales</taxon>
        <taxon>Novispirillaceae</taxon>
        <taxon>Caenispirillum</taxon>
    </lineage>
</organism>
<sequence>MDRGLGAGASPAGGEPVREVVPARLRYVLSLVVLCAAYVGSAELGFAMAFVGGNVSAVWLPSGLAVAALLIGGVRLAPAVWLGALVATAATGAPLFTAAGIATGNTLEYLAAYALLRRMGGPALAFERVGDVMALVLAAAVTPALSALTGTAALCLGGVAPWPMYWAIVETWWLGDAAGILLITPLVVSWVRTWPRYGTRRLGELAVMAVAAAAAATAVFGGGLWAGTDDHVSAYLIFPFLVWGALRLGARGATAAILCVNVPAVIFTAHGMGLFARIEMTQSLLLLQAFMAVAALTALVTAAAVAERNVAHARARLLSHAVEQSATTVMITDPDGRLTYVNRAFTELTGHRARDVIGANPRFLKSGHTSDAEYEALWAAITAGHVWRGEFLNRKADGGTLWEQATISPVRDEAGHITHFIGTKEDITARKAAEDGMRRALAKVERAKSELERVAYAVTHTLQEPLRGIGGFTQLIDRRYGDRLDDEGRGYLRRVLQSTERMQRLFRDLMDYALIDQVPDPDRSVDLAALARRVVTELAAQNRVTVEPLPVVQGNPAQLRHLLTHLVGNGLTYHPPDRPSHVTVSARREADGWCLTVADDGLGIAPQYIDRLFNLFVRLHTEQEFPGSGVGLAYCRRVAERHGGSIDLESEPGQGTRIHVRLPFDPHAPADLVPVPVPVAAEGVPS</sequence>
<dbReference type="SMART" id="SM00091">
    <property type="entry name" value="PAS"/>
    <property type="match status" value="1"/>
</dbReference>
<keyword evidence="4" id="KW-1003">Cell membrane</keyword>
<keyword evidence="7 11" id="KW-0812">Transmembrane</keyword>
<dbReference type="InterPro" id="IPR036890">
    <property type="entry name" value="HATPase_C_sf"/>
</dbReference>
<dbReference type="GO" id="GO:0007234">
    <property type="term" value="P:osmosensory signaling via phosphorelay pathway"/>
    <property type="evidence" value="ECO:0007669"/>
    <property type="project" value="TreeGrafter"/>
</dbReference>
<feature type="transmembrane region" description="Helical" evidence="11">
    <location>
        <begin position="172"/>
        <end position="193"/>
    </location>
</feature>
<feature type="transmembrane region" description="Helical" evidence="11">
    <location>
        <begin position="63"/>
        <end position="87"/>
    </location>
</feature>
<feature type="transmembrane region" description="Helical" evidence="11">
    <location>
        <begin position="232"/>
        <end position="250"/>
    </location>
</feature>
<evidence type="ECO:0000256" key="10">
    <source>
        <dbReference type="ARBA" id="ARBA00023136"/>
    </source>
</evidence>
<evidence type="ECO:0000256" key="5">
    <source>
        <dbReference type="ARBA" id="ARBA00022553"/>
    </source>
</evidence>
<evidence type="ECO:0000313" key="16">
    <source>
        <dbReference type="Proteomes" id="UP000219621"/>
    </source>
</evidence>
<feature type="domain" description="PAC" evidence="14">
    <location>
        <begin position="387"/>
        <end position="439"/>
    </location>
</feature>
<dbReference type="InterPro" id="IPR005467">
    <property type="entry name" value="His_kinase_dom"/>
</dbReference>
<dbReference type="Proteomes" id="UP000219621">
    <property type="component" value="Unassembled WGS sequence"/>
</dbReference>
<dbReference type="InterPro" id="IPR003594">
    <property type="entry name" value="HATPase_dom"/>
</dbReference>
<dbReference type="SUPFAM" id="SSF55785">
    <property type="entry name" value="PYP-like sensor domain (PAS domain)"/>
    <property type="match status" value="1"/>
</dbReference>
<evidence type="ECO:0000256" key="3">
    <source>
        <dbReference type="ARBA" id="ARBA00012438"/>
    </source>
</evidence>
<proteinExistence type="predicted"/>
<evidence type="ECO:0000259" key="13">
    <source>
        <dbReference type="PROSITE" id="PS50112"/>
    </source>
</evidence>
<name>A0A286GMN3_9PROT</name>
<dbReference type="NCBIfam" id="TIGR00229">
    <property type="entry name" value="sensory_box"/>
    <property type="match status" value="1"/>
</dbReference>
<dbReference type="CDD" id="cd00130">
    <property type="entry name" value="PAS"/>
    <property type="match status" value="1"/>
</dbReference>
<dbReference type="InterPro" id="IPR035965">
    <property type="entry name" value="PAS-like_dom_sf"/>
</dbReference>
<evidence type="ECO:0000256" key="11">
    <source>
        <dbReference type="SAM" id="Phobius"/>
    </source>
</evidence>
<dbReference type="AlphaFoldDB" id="A0A286GMN3"/>
<evidence type="ECO:0000256" key="4">
    <source>
        <dbReference type="ARBA" id="ARBA00022475"/>
    </source>
</evidence>
<accession>A0A286GMN3</accession>
<dbReference type="PROSITE" id="PS50112">
    <property type="entry name" value="PAS"/>
    <property type="match status" value="1"/>
</dbReference>
<dbReference type="Gene3D" id="1.10.287.130">
    <property type="match status" value="1"/>
</dbReference>
<dbReference type="Pfam" id="PF00512">
    <property type="entry name" value="HisKA"/>
    <property type="match status" value="1"/>
</dbReference>
<feature type="transmembrane region" description="Helical" evidence="11">
    <location>
        <begin position="284"/>
        <end position="306"/>
    </location>
</feature>
<keyword evidence="9 11" id="KW-1133">Transmembrane helix</keyword>
<keyword evidence="16" id="KW-1185">Reference proteome</keyword>
<protein>
    <recommendedName>
        <fullName evidence="3">histidine kinase</fullName>
        <ecNumber evidence="3">2.7.13.3</ecNumber>
    </recommendedName>
</protein>
<dbReference type="InterPro" id="IPR036097">
    <property type="entry name" value="HisK_dim/P_sf"/>
</dbReference>
<dbReference type="InterPro" id="IPR000014">
    <property type="entry name" value="PAS"/>
</dbReference>
<evidence type="ECO:0000256" key="2">
    <source>
        <dbReference type="ARBA" id="ARBA00004651"/>
    </source>
</evidence>
<dbReference type="PRINTS" id="PR00344">
    <property type="entry name" value="BCTRLSENSOR"/>
</dbReference>
<reference evidence="15 16" key="1">
    <citation type="submission" date="2017-09" db="EMBL/GenBank/DDBJ databases">
        <authorList>
            <person name="Ehlers B."/>
            <person name="Leendertz F.H."/>
        </authorList>
    </citation>
    <scope>NUCLEOTIDE SEQUENCE [LARGE SCALE GENOMIC DNA]</scope>
    <source>
        <strain evidence="15 16">USBA 140</strain>
    </source>
</reference>
<evidence type="ECO:0000256" key="7">
    <source>
        <dbReference type="ARBA" id="ARBA00022692"/>
    </source>
</evidence>
<evidence type="ECO:0000259" key="14">
    <source>
        <dbReference type="PROSITE" id="PS50113"/>
    </source>
</evidence>
<evidence type="ECO:0000313" key="15">
    <source>
        <dbReference type="EMBL" id="SOD96811.1"/>
    </source>
</evidence>
<feature type="domain" description="PAS" evidence="13">
    <location>
        <begin position="314"/>
        <end position="358"/>
    </location>
</feature>
<dbReference type="GO" id="GO:0000156">
    <property type="term" value="F:phosphorelay response regulator activity"/>
    <property type="evidence" value="ECO:0007669"/>
    <property type="project" value="TreeGrafter"/>
</dbReference>
<comment type="subcellular location">
    <subcellularLocation>
        <location evidence="2">Cell membrane</location>
        <topology evidence="2">Multi-pass membrane protein</topology>
    </subcellularLocation>
</comment>
<dbReference type="EC" id="2.7.13.3" evidence="3"/>
<feature type="domain" description="Histidine kinase" evidence="12">
    <location>
        <begin position="457"/>
        <end position="666"/>
    </location>
</feature>
<gene>
    <name evidence="15" type="ORF">SAMN05421508_106105</name>
</gene>
<dbReference type="PROSITE" id="PS50113">
    <property type="entry name" value="PAC"/>
    <property type="match status" value="1"/>
</dbReference>
<dbReference type="InterPro" id="IPR007895">
    <property type="entry name" value="MASE1"/>
</dbReference>
<dbReference type="InterPro" id="IPR050351">
    <property type="entry name" value="BphY/WalK/GraS-like"/>
</dbReference>
<feature type="transmembrane region" description="Helical" evidence="11">
    <location>
        <begin position="257"/>
        <end position="278"/>
    </location>
</feature>
<evidence type="ECO:0000256" key="8">
    <source>
        <dbReference type="ARBA" id="ARBA00022777"/>
    </source>
</evidence>
<evidence type="ECO:0000256" key="6">
    <source>
        <dbReference type="ARBA" id="ARBA00022679"/>
    </source>
</evidence>
<dbReference type="SUPFAM" id="SSF47384">
    <property type="entry name" value="Homodimeric domain of signal transducing histidine kinase"/>
    <property type="match status" value="1"/>
</dbReference>
<dbReference type="EMBL" id="OCNJ01000006">
    <property type="protein sequence ID" value="SOD96811.1"/>
    <property type="molecule type" value="Genomic_DNA"/>
</dbReference>
<feature type="transmembrane region" description="Helical" evidence="11">
    <location>
        <begin position="136"/>
        <end position="160"/>
    </location>
</feature>
<keyword evidence="10 11" id="KW-0472">Membrane</keyword>